<feature type="transmembrane region" description="Helical" evidence="1">
    <location>
        <begin position="6"/>
        <end position="25"/>
    </location>
</feature>
<evidence type="ECO:0000313" key="2">
    <source>
        <dbReference type="EMBL" id="SDK21765.1"/>
    </source>
</evidence>
<evidence type="ECO:0000313" key="3">
    <source>
        <dbReference type="Proteomes" id="UP000198694"/>
    </source>
</evidence>
<dbReference type="Proteomes" id="UP000198694">
    <property type="component" value="Unassembled WGS sequence"/>
</dbReference>
<proteinExistence type="predicted"/>
<dbReference type="STRING" id="407036.SAMN05216243_2387"/>
<dbReference type="RefSeq" id="WP_093214394.1">
    <property type="nucleotide sequence ID" value="NZ_FNFL01000003.1"/>
</dbReference>
<gene>
    <name evidence="2" type="ORF">SAMN05216243_2387</name>
</gene>
<sequence length="172" mass="19287">MISSPIKYSLYFFFGSILLVVFGYISTEHSGNPEVISDLNMVDLMYIALINGGIYLLLLLFSFTGIPLLFVLKFLIGIGASGKLSDIPPMQYYLSSFIHGIGEIYICFLITSVTITQIAIIFGVIRKKMDVSEITIFLKRTFPRYILIGLGIVVINAFTEVYISNTLIKLFQ</sequence>
<feature type="transmembrane region" description="Helical" evidence="1">
    <location>
        <begin position="145"/>
        <end position="163"/>
    </location>
</feature>
<keyword evidence="1" id="KW-0812">Transmembrane</keyword>
<organism evidence="2 3">
    <name type="scientific">Sediminibacillus albus</name>
    <dbReference type="NCBI Taxonomy" id="407036"/>
    <lineage>
        <taxon>Bacteria</taxon>
        <taxon>Bacillati</taxon>
        <taxon>Bacillota</taxon>
        <taxon>Bacilli</taxon>
        <taxon>Bacillales</taxon>
        <taxon>Bacillaceae</taxon>
        <taxon>Sediminibacillus</taxon>
    </lineage>
</organism>
<dbReference type="OrthoDB" id="9929646at2"/>
<evidence type="ECO:0008006" key="4">
    <source>
        <dbReference type="Google" id="ProtNLM"/>
    </source>
</evidence>
<keyword evidence="1" id="KW-0472">Membrane</keyword>
<dbReference type="EMBL" id="FNFL01000003">
    <property type="protein sequence ID" value="SDK21765.1"/>
    <property type="molecule type" value="Genomic_DNA"/>
</dbReference>
<keyword evidence="3" id="KW-1185">Reference proteome</keyword>
<feature type="transmembrane region" description="Helical" evidence="1">
    <location>
        <begin position="92"/>
        <end position="125"/>
    </location>
</feature>
<protein>
    <recommendedName>
        <fullName evidence="4">Stage II sporulation protein M</fullName>
    </recommendedName>
</protein>
<reference evidence="2 3" key="1">
    <citation type="submission" date="2016-10" db="EMBL/GenBank/DDBJ databases">
        <authorList>
            <person name="de Groot N.N."/>
        </authorList>
    </citation>
    <scope>NUCLEOTIDE SEQUENCE [LARGE SCALE GENOMIC DNA]</scope>
    <source>
        <strain evidence="2 3">CGMCC 1.6502</strain>
    </source>
</reference>
<evidence type="ECO:0000256" key="1">
    <source>
        <dbReference type="SAM" id="Phobius"/>
    </source>
</evidence>
<name>A0A1G9A596_9BACI</name>
<accession>A0A1G9A596</accession>
<dbReference type="AlphaFoldDB" id="A0A1G9A596"/>
<keyword evidence="1" id="KW-1133">Transmembrane helix</keyword>
<feature type="transmembrane region" description="Helical" evidence="1">
    <location>
        <begin position="46"/>
        <end position="72"/>
    </location>
</feature>